<reference evidence="8 9" key="1">
    <citation type="journal article" date="2014" name="Genome Announc.">
        <title>Genome Sequence and Methylome of Soil Bacterium Gemmatirosa kalamazoonensis KBS708T, a Member of the Rarely Cultivated Gemmatimonadetes Phylum.</title>
        <authorList>
            <person name="Debruyn J.M."/>
            <person name="Radosevich M."/>
            <person name="Wommack K.E."/>
            <person name="Polson S.W."/>
            <person name="Hauser L.J."/>
            <person name="Fawaz M.N."/>
            <person name="Korlach J."/>
            <person name="Tsai Y.C."/>
        </authorList>
    </citation>
    <scope>NUCLEOTIDE SEQUENCE [LARGE SCALE GENOMIC DNA]</scope>
    <source>
        <strain evidence="8 9">KBS708</strain>
        <plasmid evidence="9">Plasmid 1</plasmid>
    </source>
</reference>
<sequence length="452" mass="49935">MARALLVVIALVASEAGAQRASLAPTPPMGWNSWDSYGTTVTETQVKAQADVMARDLAPYGWRYVTVDIQWYQPTARGHDYQPGARLAMDDYGRLVPAPNKFPSGFRSLADYVHAKGLRFGIHIMRGIPRQAVAANTPILGTAYHARDVADTTNPCRWNPDMWGVDVTKPGGQAYYDAIAALYASWGVDFVKADDMGSHAFQPSEIAALRRALDRTGHPIVLSISPGPAPLDQAAFFAEHAEMWRISDDFWDDWRLVRKQFDYARDWAPSVGVRHTWPDADMLPFGRLRLTDSAGRGSPSRLTADEQRTVMTLWSIFRSPLVMGGDLLTLDAATRALLTNPEVLAVNQHGRSPRQVLDQGRVRVWRSTAPNGRDAYVAVFNLDTASQRIDLSWTDIGLAAGRHRLRDLWARRDATPAERLRVELAPHASALYRVTSRAPCAAPAPRTGCGSP</sequence>
<evidence type="ECO:0000313" key="8">
    <source>
        <dbReference type="EMBL" id="AHG92653.1"/>
    </source>
</evidence>
<dbReference type="SUPFAM" id="SSF51445">
    <property type="entry name" value="(Trans)glycosidases"/>
    <property type="match status" value="1"/>
</dbReference>
<dbReference type="InterPro" id="IPR002241">
    <property type="entry name" value="Glyco_hydro_27"/>
</dbReference>
<dbReference type="KEGG" id="gba:J421_5118"/>
<name>W0RSU4_9BACT</name>
<dbReference type="Pfam" id="PF16499">
    <property type="entry name" value="Melibiase_2"/>
    <property type="match status" value="2"/>
</dbReference>
<feature type="signal peptide" evidence="6">
    <location>
        <begin position="1"/>
        <end position="18"/>
    </location>
</feature>
<dbReference type="PATRIC" id="fig|861299.3.peg.5173"/>
<dbReference type="InterPro" id="IPR013785">
    <property type="entry name" value="Aldolase_TIM"/>
</dbReference>
<evidence type="ECO:0000256" key="2">
    <source>
        <dbReference type="ARBA" id="ARBA00022729"/>
    </source>
</evidence>
<dbReference type="PANTHER" id="PTHR11452:SF42">
    <property type="entry name" value="ALPHA-GALACTOSIDASE"/>
    <property type="match status" value="1"/>
</dbReference>
<keyword evidence="4 5" id="KW-0326">Glycosidase</keyword>
<gene>
    <name evidence="8" type="ORF">J421_5118</name>
</gene>
<dbReference type="GO" id="GO:0004557">
    <property type="term" value="F:alpha-galactosidase activity"/>
    <property type="evidence" value="ECO:0007669"/>
    <property type="project" value="UniProtKB-EC"/>
</dbReference>
<keyword evidence="5" id="KW-1015">Disulfide bond</keyword>
<feature type="chain" id="PRO_5004794788" description="Alpha-galactosidase" evidence="6">
    <location>
        <begin position="19"/>
        <end position="452"/>
    </location>
</feature>
<keyword evidence="9" id="KW-1185">Reference proteome</keyword>
<dbReference type="InterPro" id="IPR017853">
    <property type="entry name" value="GH"/>
</dbReference>
<geneLocation type="plasmid" evidence="8 9">
    <name>1</name>
</geneLocation>
<dbReference type="PANTHER" id="PTHR11452">
    <property type="entry name" value="ALPHA-GALACTOSIDASE/ALPHA-N-ACETYLGALACTOSAMINIDASE"/>
    <property type="match status" value="1"/>
</dbReference>
<comment type="catalytic activity">
    <reaction evidence="5">
        <text>Hydrolysis of terminal, non-reducing alpha-D-galactose residues in alpha-D-galactosides, including galactose oligosaccharides, galactomannans and galactolipids.</text>
        <dbReference type="EC" id="3.2.1.22"/>
    </reaction>
</comment>
<dbReference type="Gene3D" id="2.60.40.1180">
    <property type="entry name" value="Golgi alpha-mannosidase II"/>
    <property type="match status" value="1"/>
</dbReference>
<dbReference type="InterPro" id="IPR013780">
    <property type="entry name" value="Glyco_hydro_b"/>
</dbReference>
<organism evidence="8 9">
    <name type="scientific">Gemmatirosa kalamazoonensis</name>
    <dbReference type="NCBI Taxonomy" id="861299"/>
    <lineage>
        <taxon>Bacteria</taxon>
        <taxon>Pseudomonadati</taxon>
        <taxon>Gemmatimonadota</taxon>
        <taxon>Gemmatimonadia</taxon>
        <taxon>Gemmatimonadales</taxon>
        <taxon>Gemmatimonadaceae</taxon>
        <taxon>Gemmatirosa</taxon>
    </lineage>
</organism>
<evidence type="ECO:0000256" key="6">
    <source>
        <dbReference type="SAM" id="SignalP"/>
    </source>
</evidence>
<dbReference type="OrthoDB" id="9807519at2"/>
<keyword evidence="3 5" id="KW-0378">Hydrolase</keyword>
<protein>
    <recommendedName>
        <fullName evidence="5">Alpha-galactosidase</fullName>
        <ecNumber evidence="5">3.2.1.22</ecNumber>
    </recommendedName>
    <alternativeName>
        <fullName evidence="5">Melibiase</fullName>
    </alternativeName>
</protein>
<dbReference type="CDD" id="cd14792">
    <property type="entry name" value="GH27"/>
    <property type="match status" value="1"/>
</dbReference>
<keyword evidence="8" id="KW-0614">Plasmid</keyword>
<comment type="similarity">
    <text evidence="1 5">Belongs to the glycosyl hydrolase 27 family.</text>
</comment>
<dbReference type="InterPro" id="IPR041233">
    <property type="entry name" value="Melibiase_C"/>
</dbReference>
<dbReference type="EC" id="3.2.1.22" evidence="5"/>
<dbReference type="SUPFAM" id="SSF51011">
    <property type="entry name" value="Glycosyl hydrolase domain"/>
    <property type="match status" value="1"/>
</dbReference>
<dbReference type="Gene3D" id="3.20.20.70">
    <property type="entry name" value="Aldolase class I"/>
    <property type="match status" value="1"/>
</dbReference>
<evidence type="ECO:0000256" key="1">
    <source>
        <dbReference type="ARBA" id="ARBA00009743"/>
    </source>
</evidence>
<evidence type="ECO:0000256" key="3">
    <source>
        <dbReference type="ARBA" id="ARBA00022801"/>
    </source>
</evidence>
<dbReference type="AlphaFoldDB" id="W0RSU4"/>
<dbReference type="Pfam" id="PF17801">
    <property type="entry name" value="Melibiase_C"/>
    <property type="match status" value="1"/>
</dbReference>
<dbReference type="PRINTS" id="PR00740">
    <property type="entry name" value="GLHYDRLASE27"/>
</dbReference>
<dbReference type="EMBL" id="CP007129">
    <property type="protein sequence ID" value="AHG92653.1"/>
    <property type="molecule type" value="Genomic_DNA"/>
</dbReference>
<evidence type="ECO:0000256" key="4">
    <source>
        <dbReference type="ARBA" id="ARBA00023295"/>
    </source>
</evidence>
<dbReference type="Proteomes" id="UP000019151">
    <property type="component" value="Plasmid 1"/>
</dbReference>
<dbReference type="RefSeq" id="WP_025413984.1">
    <property type="nucleotide sequence ID" value="NZ_CP007129.1"/>
</dbReference>
<evidence type="ECO:0000256" key="5">
    <source>
        <dbReference type="RuleBase" id="RU361168"/>
    </source>
</evidence>
<dbReference type="HOGENOM" id="CLU_013093_5_0_0"/>
<feature type="domain" description="Alpha galactosidase C-terminal" evidence="7">
    <location>
        <begin position="360"/>
        <end position="434"/>
    </location>
</feature>
<proteinExistence type="inferred from homology"/>
<evidence type="ECO:0000259" key="7">
    <source>
        <dbReference type="Pfam" id="PF17801"/>
    </source>
</evidence>
<accession>W0RSU4</accession>
<evidence type="ECO:0000313" key="9">
    <source>
        <dbReference type="Proteomes" id="UP000019151"/>
    </source>
</evidence>
<dbReference type="InParanoid" id="W0RSU4"/>
<keyword evidence="2 6" id="KW-0732">Signal</keyword>
<dbReference type="GO" id="GO:0005975">
    <property type="term" value="P:carbohydrate metabolic process"/>
    <property type="evidence" value="ECO:0007669"/>
    <property type="project" value="InterPro"/>
</dbReference>